<sequence length="70" mass="8088">MEDINIEITLKVKICYNGHAYAVPYIMADSDFECPVCSVGELRKLKEDRARMENVIRGLRGENTKLRSRK</sequence>
<name>A0A0F9QHM5_9ZZZZ</name>
<gene>
    <name evidence="1" type="ORF">LCGC14_0701480</name>
</gene>
<dbReference type="AlphaFoldDB" id="A0A0F9QHM5"/>
<dbReference type="EMBL" id="LAZR01001501">
    <property type="protein sequence ID" value="KKN43605.1"/>
    <property type="molecule type" value="Genomic_DNA"/>
</dbReference>
<accession>A0A0F9QHM5</accession>
<proteinExistence type="predicted"/>
<comment type="caution">
    <text evidence="1">The sequence shown here is derived from an EMBL/GenBank/DDBJ whole genome shotgun (WGS) entry which is preliminary data.</text>
</comment>
<reference evidence="1" key="1">
    <citation type="journal article" date="2015" name="Nature">
        <title>Complex archaea that bridge the gap between prokaryotes and eukaryotes.</title>
        <authorList>
            <person name="Spang A."/>
            <person name="Saw J.H."/>
            <person name="Jorgensen S.L."/>
            <person name="Zaremba-Niedzwiedzka K."/>
            <person name="Martijn J."/>
            <person name="Lind A.E."/>
            <person name="van Eijk R."/>
            <person name="Schleper C."/>
            <person name="Guy L."/>
            <person name="Ettema T.J."/>
        </authorList>
    </citation>
    <scope>NUCLEOTIDE SEQUENCE</scope>
</reference>
<evidence type="ECO:0000313" key="1">
    <source>
        <dbReference type="EMBL" id="KKN43605.1"/>
    </source>
</evidence>
<protein>
    <submittedName>
        <fullName evidence="1">Uncharacterized protein</fullName>
    </submittedName>
</protein>
<organism evidence="1">
    <name type="scientific">marine sediment metagenome</name>
    <dbReference type="NCBI Taxonomy" id="412755"/>
    <lineage>
        <taxon>unclassified sequences</taxon>
        <taxon>metagenomes</taxon>
        <taxon>ecological metagenomes</taxon>
    </lineage>
</organism>